<dbReference type="OrthoDB" id="343907at2759"/>
<dbReference type="Pfam" id="PF08923">
    <property type="entry name" value="MAPKK1_Int"/>
    <property type="match status" value="1"/>
</dbReference>
<keyword evidence="3" id="KW-1185">Reference proteome</keyword>
<dbReference type="PANTHER" id="PTHR13378:SF1">
    <property type="entry name" value="RAGULATOR COMPLEX PROTEIN LAMTOR3"/>
    <property type="match status" value="1"/>
</dbReference>
<evidence type="ECO:0000313" key="3">
    <source>
        <dbReference type="Proteomes" id="UP000625711"/>
    </source>
</evidence>
<dbReference type="InterPro" id="IPR015019">
    <property type="entry name" value="LAMTOR3"/>
</dbReference>
<reference evidence="2" key="1">
    <citation type="submission" date="2020-08" db="EMBL/GenBank/DDBJ databases">
        <title>Genome sequencing and assembly of the red palm weevil Rhynchophorus ferrugineus.</title>
        <authorList>
            <person name="Dias G.B."/>
            <person name="Bergman C.M."/>
            <person name="Manee M."/>
        </authorList>
    </citation>
    <scope>NUCLEOTIDE SEQUENCE</scope>
    <source>
        <strain evidence="2">AA-2017</strain>
        <tissue evidence="2">Whole larva</tissue>
    </source>
</reference>
<dbReference type="PANTHER" id="PTHR13378">
    <property type="entry name" value="REGULATOR COMPLEX PROTEIN LAMTOR3"/>
    <property type="match status" value="1"/>
</dbReference>
<dbReference type="FunFam" id="3.30.450.30:FF:000003">
    <property type="entry name" value="ragulator complex protein LAMTOR3 homolog"/>
    <property type="match status" value="1"/>
</dbReference>
<protein>
    <submittedName>
        <fullName evidence="2">Uncharacterized protein</fullName>
    </submittedName>
</protein>
<proteinExistence type="inferred from homology"/>
<accession>A0A834MJE7</accession>
<dbReference type="SMART" id="SM01278">
    <property type="entry name" value="MAPKK1_Int"/>
    <property type="match status" value="1"/>
</dbReference>
<organism evidence="2 3">
    <name type="scientific">Rhynchophorus ferrugineus</name>
    <name type="common">Red palm weevil</name>
    <name type="synonym">Curculio ferrugineus</name>
    <dbReference type="NCBI Taxonomy" id="354439"/>
    <lineage>
        <taxon>Eukaryota</taxon>
        <taxon>Metazoa</taxon>
        <taxon>Ecdysozoa</taxon>
        <taxon>Arthropoda</taxon>
        <taxon>Hexapoda</taxon>
        <taxon>Insecta</taxon>
        <taxon>Pterygota</taxon>
        <taxon>Neoptera</taxon>
        <taxon>Endopterygota</taxon>
        <taxon>Coleoptera</taxon>
        <taxon>Polyphaga</taxon>
        <taxon>Cucujiformia</taxon>
        <taxon>Curculionidae</taxon>
        <taxon>Dryophthorinae</taxon>
        <taxon>Rhynchophorus</taxon>
    </lineage>
</organism>
<gene>
    <name evidence="2" type="ORF">GWI33_021818</name>
</gene>
<evidence type="ECO:0000256" key="1">
    <source>
        <dbReference type="ARBA" id="ARBA00005356"/>
    </source>
</evidence>
<dbReference type="EMBL" id="JAACXV010000073">
    <property type="protein sequence ID" value="KAF7284626.1"/>
    <property type="molecule type" value="Genomic_DNA"/>
</dbReference>
<dbReference type="GO" id="GO:0071986">
    <property type="term" value="C:Ragulator complex"/>
    <property type="evidence" value="ECO:0007669"/>
    <property type="project" value="TreeGrafter"/>
</dbReference>
<dbReference type="AlphaFoldDB" id="A0A834MJE7"/>
<dbReference type="Gene3D" id="3.30.450.30">
    <property type="entry name" value="Dynein light chain 2a, cytoplasmic"/>
    <property type="match status" value="1"/>
</dbReference>
<evidence type="ECO:0000313" key="2">
    <source>
        <dbReference type="EMBL" id="KAF7284626.1"/>
    </source>
</evidence>
<comment type="caution">
    <text evidence="2">The sequence shown here is derived from an EMBL/GenBank/DDBJ whole genome shotgun (WGS) entry which is preliminary data.</text>
</comment>
<name>A0A834MJE7_RHYFE</name>
<comment type="similarity">
    <text evidence="1">Belongs to the LAMTOR3 family.</text>
</comment>
<dbReference type="GO" id="GO:0032008">
    <property type="term" value="P:positive regulation of TOR signaling"/>
    <property type="evidence" value="ECO:0007669"/>
    <property type="project" value="TreeGrafter"/>
</dbReference>
<sequence length="124" mass="13585">MAEEIKKHLQDILNKIDGLQCILFTDRDGVPLLKVNTEKVPESVVKPSFISTFCLAIDQGSKLGLGRTSNLICIYSQHQIVQMNKLPIIITFVASENCNTGQILALEKQLDSVVGVLTSTVAET</sequence>
<dbReference type="Proteomes" id="UP000625711">
    <property type="component" value="Unassembled WGS sequence"/>
</dbReference>
<dbReference type="SUPFAM" id="SSF103196">
    <property type="entry name" value="Roadblock/LC7 domain"/>
    <property type="match status" value="1"/>
</dbReference>
<dbReference type="GO" id="GO:0071230">
    <property type="term" value="P:cellular response to amino acid stimulus"/>
    <property type="evidence" value="ECO:0007669"/>
    <property type="project" value="TreeGrafter"/>
</dbReference>